<keyword evidence="3" id="KW-1185">Reference proteome</keyword>
<evidence type="ECO:0000313" key="3">
    <source>
        <dbReference type="Proteomes" id="UP000242519"/>
    </source>
</evidence>
<feature type="transmembrane region" description="Helical" evidence="1">
    <location>
        <begin position="27"/>
        <end position="44"/>
    </location>
</feature>
<protein>
    <submittedName>
        <fullName evidence="2">Uncharacterized protein</fullName>
    </submittedName>
</protein>
<organism evidence="2 3">
    <name type="scientific">Diplocarpon coronariae</name>
    <dbReference type="NCBI Taxonomy" id="2795749"/>
    <lineage>
        <taxon>Eukaryota</taxon>
        <taxon>Fungi</taxon>
        <taxon>Dikarya</taxon>
        <taxon>Ascomycota</taxon>
        <taxon>Pezizomycotina</taxon>
        <taxon>Leotiomycetes</taxon>
        <taxon>Helotiales</taxon>
        <taxon>Drepanopezizaceae</taxon>
        <taxon>Diplocarpon</taxon>
    </lineage>
</organism>
<dbReference type="Proteomes" id="UP000242519">
    <property type="component" value="Unassembled WGS sequence"/>
</dbReference>
<keyword evidence="1" id="KW-0812">Transmembrane</keyword>
<dbReference type="EMBL" id="MZNU01000219">
    <property type="protein sequence ID" value="OWP02600.1"/>
    <property type="molecule type" value="Genomic_DNA"/>
</dbReference>
<name>A0A218Z4S7_9HELO</name>
<evidence type="ECO:0000313" key="2">
    <source>
        <dbReference type="EMBL" id="OWP02600.1"/>
    </source>
</evidence>
<sequence>MSSYHSPTKHVNTDQVPTTSARMRHDATIITLILSLLVLIMSILDGILRTVCDPAGEGRLKQASMESTGSSKQPVYSHFFDHRQAGPITESASRGHRMTEII</sequence>
<dbReference type="InParanoid" id="A0A218Z4S7"/>
<dbReference type="AlphaFoldDB" id="A0A218Z4S7"/>
<proteinExistence type="predicted"/>
<evidence type="ECO:0000256" key="1">
    <source>
        <dbReference type="SAM" id="Phobius"/>
    </source>
</evidence>
<keyword evidence="1" id="KW-0472">Membrane</keyword>
<comment type="caution">
    <text evidence="2">The sequence shown here is derived from an EMBL/GenBank/DDBJ whole genome shotgun (WGS) entry which is preliminary data.</text>
</comment>
<keyword evidence="1" id="KW-1133">Transmembrane helix</keyword>
<reference evidence="2 3" key="1">
    <citation type="submission" date="2017-04" db="EMBL/GenBank/DDBJ databases">
        <title>Draft genome sequence of Marssonina coronaria NL1: causal agent of apple blotch.</title>
        <authorList>
            <person name="Cheng Q."/>
        </authorList>
    </citation>
    <scope>NUCLEOTIDE SEQUENCE [LARGE SCALE GENOMIC DNA]</scope>
    <source>
        <strain evidence="2 3">NL1</strain>
    </source>
</reference>
<gene>
    <name evidence="2" type="ORF">B2J93_6433</name>
</gene>
<accession>A0A218Z4S7</accession>